<name>A0A942I646_9HYPH</name>
<evidence type="ECO:0000313" key="2">
    <source>
        <dbReference type="EMBL" id="MBS3848917.1"/>
    </source>
</evidence>
<dbReference type="AlphaFoldDB" id="A0A942I646"/>
<sequence>MKILTAATLLLAAGLSLPVHAQEVSEDDAAWAMDFAMHDAVFTMYHEIGHMLVGELGLPVLGKEEDAADSLATILLLTDEEDDDAYEALIDSADGWYFNAVNSTGSGVDDFSYYDEHSLDIQRAYAMVCMMVGKDPDAFAETADEYGLEAEQQENCAYTFDQAITSWAVVLEQHEVTDARGAEISVVYEEAGDFTEFANELEARQVLERAADLIMAGYVLPGPVTFRATQCGQANAFYSPGDSEVIYCYELAEEMFRLYINDILPAYQ</sequence>
<reference evidence="2" key="1">
    <citation type="submission" date="2021-04" db="EMBL/GenBank/DDBJ databases">
        <title>Devosia litorisediminis sp. nov., isolated from a sand dune.</title>
        <authorList>
            <person name="Park S."/>
            <person name="Yoon J.-H."/>
        </authorList>
    </citation>
    <scope>NUCLEOTIDE SEQUENCE</scope>
    <source>
        <strain evidence="2">BSSL-BM10</strain>
    </source>
</reference>
<accession>A0A942I646</accession>
<comment type="caution">
    <text evidence="2">The sequence shown here is derived from an EMBL/GenBank/DDBJ whole genome shotgun (WGS) entry which is preliminary data.</text>
</comment>
<evidence type="ECO:0008006" key="4">
    <source>
        <dbReference type="Google" id="ProtNLM"/>
    </source>
</evidence>
<proteinExistence type="predicted"/>
<keyword evidence="1" id="KW-0732">Signal</keyword>
<evidence type="ECO:0000256" key="1">
    <source>
        <dbReference type="SAM" id="SignalP"/>
    </source>
</evidence>
<dbReference type="EMBL" id="JAGXTP010000001">
    <property type="protein sequence ID" value="MBS3848917.1"/>
    <property type="molecule type" value="Genomic_DNA"/>
</dbReference>
<dbReference type="Pfam" id="PF14247">
    <property type="entry name" value="DUF4344"/>
    <property type="match status" value="2"/>
</dbReference>
<keyword evidence="3" id="KW-1185">Reference proteome</keyword>
<feature type="signal peptide" evidence="1">
    <location>
        <begin position="1"/>
        <end position="21"/>
    </location>
</feature>
<protein>
    <recommendedName>
        <fullName evidence="4">Metallopeptidase</fullName>
    </recommendedName>
</protein>
<dbReference type="InterPro" id="IPR025644">
    <property type="entry name" value="DUF4344"/>
</dbReference>
<dbReference type="Proteomes" id="UP000678281">
    <property type="component" value="Unassembled WGS sequence"/>
</dbReference>
<organism evidence="2 3">
    <name type="scientific">Devosia litorisediminis</name>
    <dbReference type="NCBI Taxonomy" id="2829817"/>
    <lineage>
        <taxon>Bacteria</taxon>
        <taxon>Pseudomonadati</taxon>
        <taxon>Pseudomonadota</taxon>
        <taxon>Alphaproteobacteria</taxon>
        <taxon>Hyphomicrobiales</taxon>
        <taxon>Devosiaceae</taxon>
        <taxon>Devosia</taxon>
    </lineage>
</organism>
<dbReference type="RefSeq" id="WP_212658428.1">
    <property type="nucleotide sequence ID" value="NZ_JAGXTP010000001.1"/>
</dbReference>
<gene>
    <name evidence="2" type="ORF">KD146_09460</name>
</gene>
<feature type="chain" id="PRO_5037082872" description="Metallopeptidase" evidence="1">
    <location>
        <begin position="22"/>
        <end position="268"/>
    </location>
</feature>
<evidence type="ECO:0000313" key="3">
    <source>
        <dbReference type="Proteomes" id="UP000678281"/>
    </source>
</evidence>